<keyword evidence="3" id="KW-1185">Reference proteome</keyword>
<dbReference type="EMBL" id="JZDQ02000042">
    <property type="protein sequence ID" value="OIJ24271.1"/>
    <property type="molecule type" value="Genomic_DNA"/>
</dbReference>
<evidence type="ECO:0000313" key="2">
    <source>
        <dbReference type="EMBL" id="OIJ24271.1"/>
    </source>
</evidence>
<dbReference type="STRING" id="1844.UG56_023550"/>
<dbReference type="Gene3D" id="1.10.10.2840">
    <property type="entry name" value="PucR C-terminal helix-turn-helix domain"/>
    <property type="match status" value="1"/>
</dbReference>
<evidence type="ECO:0000313" key="3">
    <source>
        <dbReference type="Proteomes" id="UP000033772"/>
    </source>
</evidence>
<protein>
    <recommendedName>
        <fullName evidence="1">PucR C-terminal helix-turn-helix domain-containing protein</fullName>
    </recommendedName>
</protein>
<dbReference type="OrthoDB" id="3742443at2"/>
<dbReference type="RefSeq" id="WP_045550260.1">
    <property type="nucleotide sequence ID" value="NZ_JZDQ02000042.1"/>
</dbReference>
<dbReference type="Proteomes" id="UP000033772">
    <property type="component" value="Unassembled WGS sequence"/>
</dbReference>
<dbReference type="InterPro" id="IPR025736">
    <property type="entry name" value="PucR_C-HTH_dom"/>
</dbReference>
<dbReference type="InterPro" id="IPR042070">
    <property type="entry name" value="PucR_C-HTH_sf"/>
</dbReference>
<reference evidence="2" key="1">
    <citation type="submission" date="2016-10" db="EMBL/GenBank/DDBJ databases">
        <title>Draft Genome Sequence of Nocardioides luteus Strain BAFB, an Alkane-Degrading Bacterium Isolated from JP-7 Polluted Soil.</title>
        <authorList>
            <person name="Brown L."/>
            <person name="Ruiz O.N."/>
            <person name="Gunasekera T."/>
        </authorList>
    </citation>
    <scope>NUCLEOTIDE SEQUENCE [LARGE SCALE GENOMIC DNA]</scope>
    <source>
        <strain evidence="2">BAFB</strain>
    </source>
</reference>
<name>A0A1J4N007_9ACTN</name>
<accession>A0A1J4N007</accession>
<comment type="caution">
    <text evidence="2">The sequence shown here is derived from an EMBL/GenBank/DDBJ whole genome shotgun (WGS) entry which is preliminary data.</text>
</comment>
<dbReference type="Pfam" id="PF13556">
    <property type="entry name" value="HTH_30"/>
    <property type="match status" value="1"/>
</dbReference>
<proteinExistence type="predicted"/>
<evidence type="ECO:0000259" key="1">
    <source>
        <dbReference type="Pfam" id="PF13556"/>
    </source>
</evidence>
<organism evidence="2 3">
    <name type="scientific">Nocardioides luteus</name>
    <dbReference type="NCBI Taxonomy" id="1844"/>
    <lineage>
        <taxon>Bacteria</taxon>
        <taxon>Bacillati</taxon>
        <taxon>Actinomycetota</taxon>
        <taxon>Actinomycetes</taxon>
        <taxon>Propionibacteriales</taxon>
        <taxon>Nocardioidaceae</taxon>
        <taxon>Nocardioides</taxon>
    </lineage>
</organism>
<sequence length="108" mass="12168">MLTHDNGAVLGKLEEVKPHSRWILGETLEVMLLNGVDRPADVAARMEVPPSTAAYRVRLLRELLGPDLHDPAVRLAMMRALRSALPRWRAEAAYAKRRRARGNRDTCC</sequence>
<dbReference type="AlphaFoldDB" id="A0A1J4N007"/>
<gene>
    <name evidence="2" type="ORF">UG56_023550</name>
</gene>
<feature type="domain" description="PucR C-terminal helix-turn-helix" evidence="1">
    <location>
        <begin position="25"/>
        <end position="82"/>
    </location>
</feature>